<proteinExistence type="predicted"/>
<reference evidence="2" key="1">
    <citation type="journal article" date="2019" name="Int. J. Syst. Evol. Microbiol.">
        <title>The Global Catalogue of Microorganisms (GCM) 10K type strain sequencing project: providing services to taxonomists for standard genome sequencing and annotation.</title>
        <authorList>
            <consortium name="The Broad Institute Genomics Platform"/>
            <consortium name="The Broad Institute Genome Sequencing Center for Infectious Disease"/>
            <person name="Wu L."/>
            <person name="Ma J."/>
        </authorList>
    </citation>
    <scope>NUCLEOTIDE SEQUENCE [LARGE SCALE GENOMIC DNA]</scope>
    <source>
        <strain evidence="2">CGMCC 1.12990</strain>
    </source>
</reference>
<gene>
    <name evidence="1" type="ORF">GCM10011378_16070</name>
</gene>
<comment type="caution">
    <text evidence="1">The sequence shown here is derived from an EMBL/GenBank/DDBJ whole genome shotgun (WGS) entry which is preliminary data.</text>
</comment>
<dbReference type="Proteomes" id="UP000601361">
    <property type="component" value="Unassembled WGS sequence"/>
</dbReference>
<name>A0ABQ1WP55_9BACT</name>
<evidence type="ECO:0000313" key="1">
    <source>
        <dbReference type="EMBL" id="GGG40617.1"/>
    </source>
</evidence>
<keyword evidence="2" id="KW-1185">Reference proteome</keyword>
<organism evidence="1 2">
    <name type="scientific">Hymenobacter glacieicola</name>
    <dbReference type="NCBI Taxonomy" id="1562124"/>
    <lineage>
        <taxon>Bacteria</taxon>
        <taxon>Pseudomonadati</taxon>
        <taxon>Bacteroidota</taxon>
        <taxon>Cytophagia</taxon>
        <taxon>Cytophagales</taxon>
        <taxon>Hymenobacteraceae</taxon>
        <taxon>Hymenobacter</taxon>
    </lineage>
</organism>
<sequence>MLASDIKDAYLSQLGFVRLSFYWSWDYPMGALEASFIPPTDVRYLHQSAAFDGARLYAYSWVQEPGYLLSTERHLSAVDHIVAELETDDPAGLRLQVEEFFRQHGGRAPMNWPATDKPASYWN</sequence>
<evidence type="ECO:0000313" key="2">
    <source>
        <dbReference type="Proteomes" id="UP000601361"/>
    </source>
</evidence>
<protein>
    <submittedName>
        <fullName evidence="1">Uncharacterized protein</fullName>
    </submittedName>
</protein>
<dbReference type="RefSeq" id="WP_188557296.1">
    <property type="nucleotide sequence ID" value="NZ_BMGS01000003.1"/>
</dbReference>
<accession>A0ABQ1WP55</accession>
<dbReference type="EMBL" id="BMGS01000003">
    <property type="protein sequence ID" value="GGG40617.1"/>
    <property type="molecule type" value="Genomic_DNA"/>
</dbReference>